<protein>
    <submittedName>
        <fullName evidence="1">Putative tick transposon</fullName>
    </submittedName>
</protein>
<dbReference type="PANTHER" id="PTHR47510:SF3">
    <property type="entry name" value="ENDO_EXONUCLEASE_PHOSPHATASE DOMAIN-CONTAINING PROTEIN"/>
    <property type="match status" value="1"/>
</dbReference>
<sequence length="253" mass="29540">MSRVINQESLQRFRALIDLESWEDVYEATNANLAYNAFLKKFSRCYNAAFPLQEYEARSKKIKKPWITRELYKRITQKNKKYHEFIRCKDTSVLVEFKKLRNQLNSDLRKAKNTYFENRFMNVQNDSRKVWDIVNEVMGRKRHKQDIIDIYKDGVRVPVTEVAEEMNRHFITIGSCEEARDEICSLVSEQQLESIMLVPTTPTEIYNIIQSLSNSVAAGVDGIKVPPIKYVANTLSLILSDIINKMLQSGEFP</sequence>
<organism evidence="1">
    <name type="scientific">Amblyomma sculptum</name>
    <name type="common">Tick</name>
    <dbReference type="NCBI Taxonomy" id="1581419"/>
    <lineage>
        <taxon>Eukaryota</taxon>
        <taxon>Metazoa</taxon>
        <taxon>Ecdysozoa</taxon>
        <taxon>Arthropoda</taxon>
        <taxon>Chelicerata</taxon>
        <taxon>Arachnida</taxon>
        <taxon>Acari</taxon>
        <taxon>Parasitiformes</taxon>
        <taxon>Ixodida</taxon>
        <taxon>Ixodoidea</taxon>
        <taxon>Ixodidae</taxon>
        <taxon>Amblyomminae</taxon>
        <taxon>Amblyomma</taxon>
    </lineage>
</organism>
<reference evidence="1" key="1">
    <citation type="submission" date="2016-09" db="EMBL/GenBank/DDBJ databases">
        <authorList>
            <person name="Capua I."/>
            <person name="De Benedictis P."/>
            <person name="Joannis T."/>
            <person name="Lombin L.H."/>
            <person name="Cattoli G."/>
        </authorList>
    </citation>
    <scope>NUCLEOTIDE SEQUENCE</scope>
</reference>
<name>A0A1E1XP74_AMBSC</name>
<dbReference type="PANTHER" id="PTHR47510">
    <property type="entry name" value="REVERSE TRANSCRIPTASE DOMAIN-CONTAINING PROTEIN"/>
    <property type="match status" value="1"/>
</dbReference>
<reference evidence="1" key="2">
    <citation type="journal article" date="2017" name="Front. Cell. Infect. Microbiol.">
        <title>Analysis of the Salivary Gland Transcriptome of Unfed and Partially Fed Amblyomma sculptum Ticks and Descriptive Proteome of the Saliva.</title>
        <authorList>
            <person name="Esteves E."/>
            <person name="Maruyama S.R."/>
            <person name="Kawahara R."/>
            <person name="Fujita A."/>
            <person name="Martins L.A."/>
            <person name="Righi A.A."/>
            <person name="Costa F.B."/>
            <person name="Palmisano G."/>
            <person name="Labruna M.B."/>
            <person name="Sa-Nunes A."/>
            <person name="Ribeiro J.M.C."/>
            <person name="Fogaca A.C."/>
        </authorList>
    </citation>
    <scope>NUCLEOTIDE SEQUENCE</scope>
</reference>
<dbReference type="AlphaFoldDB" id="A0A1E1XP74"/>
<dbReference type="EMBL" id="GFAA01002411">
    <property type="protein sequence ID" value="JAU01024.1"/>
    <property type="molecule type" value="mRNA"/>
</dbReference>
<accession>A0A1E1XP74</accession>
<proteinExistence type="evidence at transcript level"/>
<evidence type="ECO:0000313" key="1">
    <source>
        <dbReference type="EMBL" id="JAU01024.1"/>
    </source>
</evidence>